<dbReference type="PANTHER" id="PTHR42781">
    <property type="entry name" value="SPERMIDINE/PUTRESCINE IMPORT ATP-BINDING PROTEIN POTA"/>
    <property type="match status" value="1"/>
</dbReference>
<proteinExistence type="predicted"/>
<keyword evidence="2" id="KW-1003">Cell membrane</keyword>
<dbReference type="InterPro" id="IPR003439">
    <property type="entry name" value="ABC_transporter-like_ATP-bd"/>
</dbReference>
<keyword evidence="7" id="KW-0406">Ion transport</keyword>
<dbReference type="InterPro" id="IPR015853">
    <property type="entry name" value="ABC_transpr_FbpC"/>
</dbReference>
<dbReference type="Pfam" id="PF08402">
    <property type="entry name" value="TOBE_2"/>
    <property type="match status" value="1"/>
</dbReference>
<feature type="region of interest" description="Disordered" evidence="10">
    <location>
        <begin position="343"/>
        <end position="389"/>
    </location>
</feature>
<reference evidence="12 13" key="1">
    <citation type="submission" date="2016-09" db="EMBL/GenBank/DDBJ databases">
        <title>Complete genome sequence of microbes from the polar regions.</title>
        <authorList>
            <person name="Liao L."/>
            <person name="Chen B."/>
        </authorList>
    </citation>
    <scope>NUCLEOTIDE SEQUENCE [LARGE SCALE GENOMIC DNA]</scope>
    <source>
        <strain evidence="12 13">ZS314</strain>
    </source>
</reference>
<dbReference type="KEGG" id="mant:BHD05_02050"/>
<dbReference type="SMART" id="SM00382">
    <property type="entry name" value="AAA"/>
    <property type="match status" value="1"/>
</dbReference>
<dbReference type="FunFam" id="3.40.50.300:FF:000425">
    <property type="entry name" value="Probable ABC transporter, ATP-binding subunit"/>
    <property type="match status" value="1"/>
</dbReference>
<dbReference type="Pfam" id="PF00005">
    <property type="entry name" value="ABC_tran"/>
    <property type="match status" value="1"/>
</dbReference>
<dbReference type="InterPro" id="IPR017871">
    <property type="entry name" value="ABC_transporter-like_CS"/>
</dbReference>
<dbReference type="PANTHER" id="PTHR42781:SF4">
    <property type="entry name" value="SPERMIDINE_PUTRESCINE IMPORT ATP-BINDING PROTEIN POTA"/>
    <property type="match status" value="1"/>
</dbReference>
<dbReference type="InterPro" id="IPR013611">
    <property type="entry name" value="Transp-assoc_OB_typ2"/>
</dbReference>
<evidence type="ECO:0000256" key="3">
    <source>
        <dbReference type="ARBA" id="ARBA00022496"/>
    </source>
</evidence>
<dbReference type="Gene3D" id="3.40.50.300">
    <property type="entry name" value="P-loop containing nucleotide triphosphate hydrolases"/>
    <property type="match status" value="1"/>
</dbReference>
<dbReference type="InterPro" id="IPR003593">
    <property type="entry name" value="AAA+_ATPase"/>
</dbReference>
<dbReference type="InterPro" id="IPR008995">
    <property type="entry name" value="Mo/tungstate-bd_C_term_dom"/>
</dbReference>
<evidence type="ECO:0000313" key="13">
    <source>
        <dbReference type="Proteomes" id="UP000464507"/>
    </source>
</evidence>
<keyword evidence="4" id="KW-0547">Nucleotide-binding</keyword>
<keyword evidence="1" id="KW-0813">Transport</keyword>
<dbReference type="InterPro" id="IPR050093">
    <property type="entry name" value="ABC_SmlMolc_Importer"/>
</dbReference>
<dbReference type="InterPro" id="IPR027417">
    <property type="entry name" value="P-loop_NTPase"/>
</dbReference>
<evidence type="ECO:0000256" key="4">
    <source>
        <dbReference type="ARBA" id="ARBA00022741"/>
    </source>
</evidence>
<protein>
    <recommendedName>
        <fullName evidence="9">ABC-type quaternary amine transporter</fullName>
        <ecNumber evidence="9">7.6.2.9</ecNumber>
    </recommendedName>
</protein>
<keyword evidence="5" id="KW-0067">ATP-binding</keyword>
<dbReference type="EC" id="7.6.2.9" evidence="9"/>
<feature type="compositionally biased region" description="Gly residues" evidence="10">
    <location>
        <begin position="343"/>
        <end position="354"/>
    </location>
</feature>
<keyword evidence="6" id="KW-0408">Iron</keyword>
<dbReference type="GO" id="GO:0015408">
    <property type="term" value="F:ABC-type ferric iron transporter activity"/>
    <property type="evidence" value="ECO:0007669"/>
    <property type="project" value="InterPro"/>
</dbReference>
<keyword evidence="3" id="KW-0410">Iron transport</keyword>
<dbReference type="AlphaFoldDB" id="A0A7L5AF78"/>
<feature type="domain" description="ABC transporter" evidence="11">
    <location>
        <begin position="1"/>
        <end position="235"/>
    </location>
</feature>
<evidence type="ECO:0000256" key="7">
    <source>
        <dbReference type="ARBA" id="ARBA00023065"/>
    </source>
</evidence>
<dbReference type="GO" id="GO:0015418">
    <property type="term" value="F:ABC-type quaternary ammonium compound transporting activity"/>
    <property type="evidence" value="ECO:0007669"/>
    <property type="project" value="UniProtKB-EC"/>
</dbReference>
<organism evidence="12 13">
    <name type="scientific">Marisediminicola antarctica</name>
    <dbReference type="NCBI Taxonomy" id="674079"/>
    <lineage>
        <taxon>Bacteria</taxon>
        <taxon>Bacillati</taxon>
        <taxon>Actinomycetota</taxon>
        <taxon>Actinomycetes</taxon>
        <taxon>Micrococcales</taxon>
        <taxon>Microbacteriaceae</taxon>
        <taxon>Marisediminicola</taxon>
    </lineage>
</organism>
<keyword evidence="8" id="KW-0472">Membrane</keyword>
<dbReference type="PROSITE" id="PS00211">
    <property type="entry name" value="ABC_TRANSPORTER_1"/>
    <property type="match status" value="1"/>
</dbReference>
<evidence type="ECO:0000259" key="11">
    <source>
        <dbReference type="PROSITE" id="PS50893"/>
    </source>
</evidence>
<name>A0A7L5AF78_9MICO</name>
<evidence type="ECO:0000256" key="8">
    <source>
        <dbReference type="ARBA" id="ARBA00023136"/>
    </source>
</evidence>
<gene>
    <name evidence="12" type="ORF">BHD05_02050</name>
</gene>
<evidence type="ECO:0000256" key="1">
    <source>
        <dbReference type="ARBA" id="ARBA00022448"/>
    </source>
</evidence>
<dbReference type="EMBL" id="CP017146">
    <property type="protein sequence ID" value="QHO68592.1"/>
    <property type="molecule type" value="Genomic_DNA"/>
</dbReference>
<evidence type="ECO:0000256" key="6">
    <source>
        <dbReference type="ARBA" id="ARBA00023004"/>
    </source>
</evidence>
<dbReference type="GO" id="GO:0005524">
    <property type="term" value="F:ATP binding"/>
    <property type="evidence" value="ECO:0007669"/>
    <property type="project" value="UniProtKB-KW"/>
</dbReference>
<dbReference type="PROSITE" id="PS50893">
    <property type="entry name" value="ABC_TRANSPORTER_2"/>
    <property type="match status" value="1"/>
</dbReference>
<dbReference type="GO" id="GO:0043190">
    <property type="term" value="C:ATP-binding cassette (ABC) transporter complex"/>
    <property type="evidence" value="ECO:0007669"/>
    <property type="project" value="InterPro"/>
</dbReference>
<dbReference type="SUPFAM" id="SSF50331">
    <property type="entry name" value="MOP-like"/>
    <property type="match status" value="1"/>
</dbReference>
<dbReference type="GO" id="GO:0016887">
    <property type="term" value="F:ATP hydrolysis activity"/>
    <property type="evidence" value="ECO:0007669"/>
    <property type="project" value="InterPro"/>
</dbReference>
<dbReference type="SUPFAM" id="SSF52540">
    <property type="entry name" value="P-loop containing nucleoside triphosphate hydrolases"/>
    <property type="match status" value="1"/>
</dbReference>
<keyword evidence="13" id="KW-1185">Reference proteome</keyword>
<evidence type="ECO:0000256" key="10">
    <source>
        <dbReference type="SAM" id="MobiDB-lite"/>
    </source>
</evidence>
<evidence type="ECO:0000313" key="12">
    <source>
        <dbReference type="EMBL" id="QHO68592.1"/>
    </source>
</evidence>
<evidence type="ECO:0000256" key="9">
    <source>
        <dbReference type="ARBA" id="ARBA00066388"/>
    </source>
</evidence>
<dbReference type="CDD" id="cd03259">
    <property type="entry name" value="ABC_Carb_Solutes_like"/>
    <property type="match status" value="1"/>
</dbReference>
<feature type="compositionally biased region" description="Low complexity" evidence="10">
    <location>
        <begin position="355"/>
        <end position="364"/>
    </location>
</feature>
<accession>A0A7L5AF78</accession>
<dbReference type="Proteomes" id="UP000464507">
    <property type="component" value="Chromosome"/>
</dbReference>
<sequence length="473" mass="48521">MRNVVVGYGVEPVLRGISLEVPNGSLVAIVGPSGCGKTTLLRTIAGLIRARSGEVRLGQRMVTTHGIHLAPEKRRIGWVPQDAALFPHLTVAENIAFGLGGGRRAARRAAGEERVRHLLSMVGLSALADRSPAQLSGGQAQRVALARALASGPEVVLMDEPFGALDPLLRGELRTEVRALLAAEGMTGILVTHDQAEALSIADYVAVMRDGEILQFGTPPEIYDRPATPWVATFVGESVFLPGLWRSGSVVGALGSLEAEWMPAAGTRGNPANGASSRLTLDEGADLDEGAVARGALAYDESGVRHDRQLRSEIRRSGETAPMIVFPAGAAAAAEDVGPGAAGAGACAGAGGATRGAAGVGETASNRAVAPTRPGTPTRAGAPAGPVDDTPVTVLVRPEQLELTSIDGSVLAQGLRATVTAVTYTGHDALLELSLQSGTSCMARVAASGLLPVGAEVTVEVRGRVLAYPRAGD</sequence>
<evidence type="ECO:0000256" key="2">
    <source>
        <dbReference type="ARBA" id="ARBA00022475"/>
    </source>
</evidence>
<evidence type="ECO:0000256" key="5">
    <source>
        <dbReference type="ARBA" id="ARBA00022840"/>
    </source>
</evidence>